<dbReference type="PANTHER" id="PTHR11365:SF2">
    <property type="entry name" value="5-OXOPROLINASE"/>
    <property type="match status" value="1"/>
</dbReference>
<dbReference type="EMBL" id="AMBO01000274">
    <property type="protein sequence ID" value="EKD02916.1"/>
    <property type="molecule type" value="Genomic_DNA"/>
</dbReference>
<dbReference type="Pfam" id="PF02538">
    <property type="entry name" value="Hydantoinase_B"/>
    <property type="match status" value="1"/>
</dbReference>
<proteinExistence type="inferred from homology"/>
<feature type="domain" description="Hydantoinase B/oxoprolinase" evidence="4">
    <location>
        <begin position="703"/>
        <end position="1271"/>
    </location>
</feature>
<gene>
    <name evidence="6" type="ORF">A1Q2_02860</name>
</gene>
<evidence type="ECO:0000313" key="7">
    <source>
        <dbReference type="Proteomes" id="UP000006757"/>
    </source>
</evidence>
<dbReference type="GO" id="GO:0005829">
    <property type="term" value="C:cytosol"/>
    <property type="evidence" value="ECO:0007669"/>
    <property type="project" value="TreeGrafter"/>
</dbReference>
<sequence length="1308" mass="141824">MAAQEDLLRVSIDRGGTFCDCIGSRRGKDDIVIKSILPTTRMHPRRGELPGWLSQLTDRIRRILSIAEGREISKSEKLKLDGIESIRMGTTVSTNALLERQGERCALLTSEGWGDVLLIGMQARPDIFDLSIQKLAFLYDEVVEIGERITPLQSLVCAPVPVPESADIIQDTTTGEVVRILSRPDEAQVKEKLQALWDKGIRSVAVAFVHSYLWNEHEEFVAKIARDMGFQVSVSSDLQPMIKLVSRANSSIADAYLTPVTRRYIEGFGAGFEGGLAAFGSKLLFMQSDGGLCAWDQFSGLRAILSGPAGGVVGYSKTCYDGERGRALIAVDMGVIIQAPQLDINTVAAGGGSRLFYKHGMFVVGPESATAHPGPACYRKGGPLAVTDANLILGRLLPEHLRLFAELTEEINKGKNDKLSVEQVAAGFLRVANETMCRPIRTASHHLVMFGGAGGQHGCAIAGALGIKRIIIPRLSSLLSAYGMALADVVQELSEPAAYVVTGNREVGKVTERMGALVKRAEEALQKQGFPSERIQCERYLNCRYSGSSTQLMVELPEDGDVEKRFVEEHRREFGFNLERDIVVDDLRVRGVGHSLGSATRSPYADFDELKKTAHDTSSLKQQQIYFDNLGWVDSVVVPLADLKDGEQVTGPAVIFDKTQTILVEPGHIATSLPEHVVIDAVDANATKKGDAEENLEDLDQVDPVQLSVYGHRLMGIAEQMGNVLRKISISINIKERLDYSCAIFDVDGGLVANAPHIPCHLGAMSHAVRHQARIHGDTLQEGDILLSNHPASGGSHLPDLTVIMPAFHNGKIIFWTAARAHHADIGGIRAGSMPPFSKELWEEGAQFRSFKLVKAGKFDEEGVTAALNKPGEYPGCEPTRTLRDNISDLHAQVAACHRGAVLINQLVDEQGLQTVQFYMKAIMHTAEKAVRELLRKVAEKFGGKPLEAEDFLDDGTRLQLKISIDGEKGDATFDFTGTSPQTYNNLNTPTAILFSSIIYVLRSLIVSDLPLNQGCLSPITVIVPPESLLAPGDGVAVCAGNVESSQRVTDVILKAFQACAASQGSCNNLTFGKGPTEVNGKTQPGFGYYETIAGGSGAGPTWDGQSCVHVHSTNTCIGDVEITERLYPVIIRRFARRPHSGGAGQHRGGDGCIRDIEFTTDLDVAILSQRRVVPPYGMAGGEPGKRGENLWFRKKHDQPKKDKDTDKSEANAEIPGIKEASEVSDSAKKKDDWFSSTDYDVINLGGSNQCTMHAGDRIVICTPGGGGYGPVDAEPEPETETEDAKTDRHIPRAQGSLANWNAAAHSN</sequence>
<dbReference type="InterPro" id="IPR008040">
    <property type="entry name" value="Hydant_A_N"/>
</dbReference>
<evidence type="ECO:0000259" key="5">
    <source>
        <dbReference type="Pfam" id="PF05378"/>
    </source>
</evidence>
<dbReference type="STRING" id="1220162.K1VQJ9"/>
<reference evidence="6 7" key="1">
    <citation type="journal article" date="2012" name="Eukaryot. Cell">
        <title>Genome sequence of the Trichosporon asahii environmental strain CBS 8904.</title>
        <authorList>
            <person name="Yang R.Y."/>
            <person name="Li H.T."/>
            <person name="Zhu H."/>
            <person name="Zhou G.P."/>
            <person name="Wang M."/>
            <person name="Wang L."/>
        </authorList>
    </citation>
    <scope>NUCLEOTIDE SEQUENCE [LARGE SCALE GENOMIC DNA]</scope>
    <source>
        <strain evidence="6 7">CBS 8904</strain>
    </source>
</reference>
<evidence type="ECO:0000259" key="4">
    <source>
        <dbReference type="Pfam" id="PF02538"/>
    </source>
</evidence>
<protein>
    <submittedName>
        <fullName evidence="6">Uncharacterized protein</fullName>
    </submittedName>
</protein>
<feature type="compositionally biased region" description="Polar residues" evidence="2">
    <location>
        <begin position="1297"/>
        <end position="1308"/>
    </location>
</feature>
<dbReference type="Pfam" id="PF05378">
    <property type="entry name" value="Hydant_A_N"/>
    <property type="match status" value="1"/>
</dbReference>
<dbReference type="Pfam" id="PF01968">
    <property type="entry name" value="Hydantoinase_A"/>
    <property type="match status" value="1"/>
</dbReference>
<keyword evidence="7" id="KW-1185">Reference proteome</keyword>
<dbReference type="OMA" id="MYEIQRT"/>
<dbReference type="PANTHER" id="PTHR11365">
    <property type="entry name" value="5-OXOPROLINASE RELATED"/>
    <property type="match status" value="1"/>
</dbReference>
<organism evidence="6 7">
    <name type="scientific">Trichosporon asahii var. asahii (strain CBS 8904)</name>
    <name type="common">Yeast</name>
    <dbReference type="NCBI Taxonomy" id="1220162"/>
    <lineage>
        <taxon>Eukaryota</taxon>
        <taxon>Fungi</taxon>
        <taxon>Dikarya</taxon>
        <taxon>Basidiomycota</taxon>
        <taxon>Agaricomycotina</taxon>
        <taxon>Tremellomycetes</taxon>
        <taxon>Trichosporonales</taxon>
        <taxon>Trichosporonaceae</taxon>
        <taxon>Trichosporon</taxon>
    </lineage>
</organism>
<feature type="compositionally biased region" description="Basic and acidic residues" evidence="2">
    <location>
        <begin position="1200"/>
        <end position="1211"/>
    </location>
</feature>
<feature type="compositionally biased region" description="Basic and acidic residues" evidence="2">
    <location>
        <begin position="1220"/>
        <end position="1230"/>
    </location>
</feature>
<dbReference type="HOGENOM" id="CLU_002157_0_1_1"/>
<dbReference type="GO" id="GO:0006749">
    <property type="term" value="P:glutathione metabolic process"/>
    <property type="evidence" value="ECO:0007669"/>
    <property type="project" value="TreeGrafter"/>
</dbReference>
<dbReference type="FunCoup" id="K1VQJ9">
    <property type="interactions" value="89"/>
</dbReference>
<name>K1VQJ9_TRIAC</name>
<dbReference type="InParanoid" id="K1VQJ9"/>
<dbReference type="eggNOG" id="KOG1939">
    <property type="taxonomic scope" value="Eukaryota"/>
</dbReference>
<comment type="caution">
    <text evidence="6">The sequence shown here is derived from an EMBL/GenBank/DDBJ whole genome shotgun (WGS) entry which is preliminary data.</text>
</comment>
<dbReference type="InterPro" id="IPR045079">
    <property type="entry name" value="Oxoprolinase-like"/>
</dbReference>
<dbReference type="InterPro" id="IPR002821">
    <property type="entry name" value="Hydantoinase_A"/>
</dbReference>
<comment type="similarity">
    <text evidence="1">Belongs to the oxoprolinase family.</text>
</comment>
<dbReference type="Proteomes" id="UP000006757">
    <property type="component" value="Unassembled WGS sequence"/>
</dbReference>
<evidence type="ECO:0000259" key="3">
    <source>
        <dbReference type="Pfam" id="PF01968"/>
    </source>
</evidence>
<evidence type="ECO:0000313" key="6">
    <source>
        <dbReference type="EMBL" id="EKD02916.1"/>
    </source>
</evidence>
<dbReference type="GO" id="GO:0017168">
    <property type="term" value="F:5-oxoprolinase (ATP-hydrolyzing) activity"/>
    <property type="evidence" value="ECO:0007669"/>
    <property type="project" value="TreeGrafter"/>
</dbReference>
<feature type="region of interest" description="Disordered" evidence="2">
    <location>
        <begin position="1177"/>
        <end position="1230"/>
    </location>
</feature>
<evidence type="ECO:0000256" key="2">
    <source>
        <dbReference type="SAM" id="MobiDB-lite"/>
    </source>
</evidence>
<accession>K1VQJ9</accession>
<dbReference type="InterPro" id="IPR003692">
    <property type="entry name" value="Hydantoinase_B"/>
</dbReference>
<feature type="domain" description="Hydantoinase/oxoprolinase N-terminal" evidence="5">
    <location>
        <begin position="9"/>
        <end position="228"/>
    </location>
</feature>
<feature type="region of interest" description="Disordered" evidence="2">
    <location>
        <begin position="1266"/>
        <end position="1308"/>
    </location>
</feature>
<feature type="domain" description="Hydantoinase A/oxoprolinase" evidence="3">
    <location>
        <begin position="334"/>
        <end position="492"/>
    </location>
</feature>
<evidence type="ECO:0000256" key="1">
    <source>
        <dbReference type="ARBA" id="ARBA00010403"/>
    </source>
</evidence>
<dbReference type="OrthoDB" id="3643at2759"/>